<dbReference type="Proteomes" id="UP000051012">
    <property type="component" value="Unassembled WGS sequence"/>
</dbReference>
<protein>
    <recommendedName>
        <fullName evidence="8">DNA translocase FtsK 4TM region domain-containing protein</fullName>
    </recommendedName>
</protein>
<feature type="region of interest" description="Disordered" evidence="6">
    <location>
        <begin position="171"/>
        <end position="205"/>
    </location>
</feature>
<feature type="compositionally biased region" description="Basic and acidic residues" evidence="6">
    <location>
        <begin position="185"/>
        <end position="205"/>
    </location>
</feature>
<dbReference type="GO" id="GO:0005886">
    <property type="term" value="C:plasma membrane"/>
    <property type="evidence" value="ECO:0007669"/>
    <property type="project" value="UniProtKB-SubCell"/>
</dbReference>
<evidence type="ECO:0000313" key="9">
    <source>
        <dbReference type="EMBL" id="KPJ70951.1"/>
    </source>
</evidence>
<gene>
    <name evidence="9" type="ORF">AMJ52_09250</name>
</gene>
<sequence length="205" mass="23490">MFIARGLEQIKKKKLAGIMFFLLCILFLISQISFLIFPDERYNNLGGLFGHYSSLGLFWLIGFYFLIVPIILGYLGYISLFQEEKKPTITLLYLIPSGVIIDTLLSLFVHIDVIKITSGGMLGSIINTFLLDYFGAVGTYLILGFSILILIFMMVKEKIFHRPMKIEGAAEQEKVKKQKIKKEKKAKEKVEAQKKEDVQKIERKP</sequence>
<feature type="transmembrane region" description="Helical" evidence="7">
    <location>
        <begin position="57"/>
        <end position="78"/>
    </location>
</feature>
<evidence type="ECO:0000256" key="2">
    <source>
        <dbReference type="ARBA" id="ARBA00022475"/>
    </source>
</evidence>
<dbReference type="EMBL" id="LJNI01000149">
    <property type="protein sequence ID" value="KPJ70951.1"/>
    <property type="molecule type" value="Genomic_DNA"/>
</dbReference>
<evidence type="ECO:0000256" key="4">
    <source>
        <dbReference type="ARBA" id="ARBA00022989"/>
    </source>
</evidence>
<keyword evidence="3 7" id="KW-0812">Transmembrane</keyword>
<proteinExistence type="predicted"/>
<comment type="subcellular location">
    <subcellularLocation>
        <location evidence="1">Cell membrane</location>
        <topology evidence="1">Multi-pass membrane protein</topology>
    </subcellularLocation>
</comment>
<dbReference type="AlphaFoldDB" id="A0A0S7Y841"/>
<evidence type="ECO:0000256" key="3">
    <source>
        <dbReference type="ARBA" id="ARBA00022692"/>
    </source>
</evidence>
<evidence type="ECO:0000256" key="1">
    <source>
        <dbReference type="ARBA" id="ARBA00004651"/>
    </source>
</evidence>
<evidence type="ECO:0000256" key="6">
    <source>
        <dbReference type="SAM" id="MobiDB-lite"/>
    </source>
</evidence>
<organism evidence="9 10">
    <name type="scientific">candidate division TA06 bacterium DG_78</name>
    <dbReference type="NCBI Taxonomy" id="1703772"/>
    <lineage>
        <taxon>Bacteria</taxon>
        <taxon>Bacteria division TA06</taxon>
    </lineage>
</organism>
<dbReference type="Pfam" id="PF13491">
    <property type="entry name" value="FtsK_4TM"/>
    <property type="match status" value="1"/>
</dbReference>
<evidence type="ECO:0000256" key="5">
    <source>
        <dbReference type="ARBA" id="ARBA00023136"/>
    </source>
</evidence>
<feature type="domain" description="DNA translocase FtsK 4TM region" evidence="8">
    <location>
        <begin position="40"/>
        <end position="156"/>
    </location>
</feature>
<accession>A0A0S7Y841</accession>
<keyword evidence="5 7" id="KW-0472">Membrane</keyword>
<comment type="caution">
    <text evidence="9">The sequence shown here is derived from an EMBL/GenBank/DDBJ whole genome shotgun (WGS) entry which is preliminary data.</text>
</comment>
<evidence type="ECO:0000256" key="7">
    <source>
        <dbReference type="SAM" id="Phobius"/>
    </source>
</evidence>
<reference evidence="9 10" key="1">
    <citation type="journal article" date="2015" name="Microbiome">
        <title>Genomic resolution of linkages in carbon, nitrogen, and sulfur cycling among widespread estuary sediment bacteria.</title>
        <authorList>
            <person name="Baker B.J."/>
            <person name="Lazar C.S."/>
            <person name="Teske A.P."/>
            <person name="Dick G.J."/>
        </authorList>
    </citation>
    <scope>NUCLEOTIDE SEQUENCE [LARGE SCALE GENOMIC DNA]</scope>
    <source>
        <strain evidence="9">DG_78</strain>
    </source>
</reference>
<feature type="transmembrane region" description="Helical" evidence="7">
    <location>
        <begin position="15"/>
        <end position="37"/>
    </location>
</feature>
<name>A0A0S7Y841_UNCT6</name>
<dbReference type="InterPro" id="IPR025199">
    <property type="entry name" value="FtsK_4TM"/>
</dbReference>
<keyword evidence="2" id="KW-1003">Cell membrane</keyword>
<keyword evidence="4 7" id="KW-1133">Transmembrane helix</keyword>
<evidence type="ECO:0000259" key="8">
    <source>
        <dbReference type="Pfam" id="PF13491"/>
    </source>
</evidence>
<feature type="transmembrane region" description="Helical" evidence="7">
    <location>
        <begin position="90"/>
        <end position="113"/>
    </location>
</feature>
<evidence type="ECO:0000313" key="10">
    <source>
        <dbReference type="Proteomes" id="UP000051012"/>
    </source>
</evidence>
<feature type="non-terminal residue" evidence="9">
    <location>
        <position position="205"/>
    </location>
</feature>
<feature type="transmembrane region" description="Helical" evidence="7">
    <location>
        <begin position="133"/>
        <end position="155"/>
    </location>
</feature>